<dbReference type="PANTHER" id="PTHR42942:SF1">
    <property type="entry name" value="ALKYLTRANSFERASE-LIKE PROTEIN 1"/>
    <property type="match status" value="1"/>
</dbReference>
<feature type="domain" description="Methylated-DNA-[protein]-cysteine S-methyltransferase DNA binding" evidence="2">
    <location>
        <begin position="11"/>
        <end position="90"/>
    </location>
</feature>
<reference evidence="3 4" key="1">
    <citation type="journal article" date="2005" name="Nucleic Acids Res.">
        <title>Genomic blueprint of Hahella chejuensis, a marine microbe producing an algicidal agent.</title>
        <authorList>
            <person name="Jeong H."/>
            <person name="Yim J.H."/>
            <person name="Lee C."/>
            <person name="Choi S.-H."/>
            <person name="Park Y.K."/>
            <person name="Yoon S.H."/>
            <person name="Hur C.-G."/>
            <person name="Kang H.-Y."/>
            <person name="Kim D."/>
            <person name="Lee H.H."/>
            <person name="Park K.H."/>
            <person name="Park S.-H."/>
            <person name="Park H.-S."/>
            <person name="Lee H.K."/>
            <person name="Oh T.K."/>
            <person name="Kim J.F."/>
        </authorList>
    </citation>
    <scope>NUCLEOTIDE SEQUENCE [LARGE SCALE GENOMIC DNA]</scope>
    <source>
        <strain evidence="3 4">KCTC 2396</strain>
    </source>
</reference>
<dbReference type="SUPFAM" id="SSF46767">
    <property type="entry name" value="Methylated DNA-protein cysteine methyltransferase, C-terminal domain"/>
    <property type="match status" value="1"/>
</dbReference>
<evidence type="ECO:0000313" key="4">
    <source>
        <dbReference type="Proteomes" id="UP000000238"/>
    </source>
</evidence>
<dbReference type="InterPro" id="IPR014048">
    <property type="entry name" value="MethylDNA_cys_MeTrfase_DNA-bd"/>
</dbReference>
<sequence>MSELSQQEKLQAIWFVVSQIPPGKVATYGQVAILAGLPGLSRYVGYAMKQLPEGSSIPWHRVINSQGKISFPPKSKAFFRQQSVLTHEGIEVHNGRIALKRFQWAP</sequence>
<proteinExistence type="predicted"/>
<dbReference type="Gene3D" id="1.10.10.10">
    <property type="entry name" value="Winged helix-like DNA-binding domain superfamily/Winged helix DNA-binding domain"/>
    <property type="match status" value="1"/>
</dbReference>
<dbReference type="GO" id="GO:0032259">
    <property type="term" value="P:methylation"/>
    <property type="evidence" value="ECO:0007669"/>
    <property type="project" value="UniProtKB-KW"/>
</dbReference>
<dbReference type="RefSeq" id="WP_011398383.1">
    <property type="nucleotide sequence ID" value="NC_007645.1"/>
</dbReference>
<dbReference type="InterPro" id="IPR052520">
    <property type="entry name" value="ATL_DNA_repair"/>
</dbReference>
<dbReference type="Proteomes" id="UP000000238">
    <property type="component" value="Chromosome"/>
</dbReference>
<evidence type="ECO:0000259" key="2">
    <source>
        <dbReference type="Pfam" id="PF01035"/>
    </source>
</evidence>
<dbReference type="HOGENOM" id="CLU_000445_52_5_6"/>
<dbReference type="OrthoDB" id="9132167at2"/>
<organism evidence="3 4">
    <name type="scientific">Hahella chejuensis (strain KCTC 2396)</name>
    <dbReference type="NCBI Taxonomy" id="349521"/>
    <lineage>
        <taxon>Bacteria</taxon>
        <taxon>Pseudomonadati</taxon>
        <taxon>Pseudomonadota</taxon>
        <taxon>Gammaproteobacteria</taxon>
        <taxon>Oceanospirillales</taxon>
        <taxon>Hahellaceae</taxon>
        <taxon>Hahella</taxon>
    </lineage>
</organism>
<keyword evidence="3" id="KW-0489">Methyltransferase</keyword>
<dbReference type="EMBL" id="CP000155">
    <property type="protein sequence ID" value="ABC31318.1"/>
    <property type="molecule type" value="Genomic_DNA"/>
</dbReference>
<keyword evidence="4" id="KW-1185">Reference proteome</keyword>
<name>Q2SDF6_HAHCH</name>
<dbReference type="AlphaFoldDB" id="Q2SDF6"/>
<accession>Q2SDF6</accession>
<evidence type="ECO:0000313" key="3">
    <source>
        <dbReference type="EMBL" id="ABC31318.1"/>
    </source>
</evidence>
<dbReference type="eggNOG" id="COG3695">
    <property type="taxonomic scope" value="Bacteria"/>
</dbReference>
<gene>
    <name evidence="3" type="ordered locus">HCH_04618</name>
</gene>
<dbReference type="InterPro" id="IPR036217">
    <property type="entry name" value="MethylDNA_cys_MeTrfase_DNAb"/>
</dbReference>
<keyword evidence="3" id="KW-0808">Transferase</keyword>
<dbReference type="GO" id="GO:0006281">
    <property type="term" value="P:DNA repair"/>
    <property type="evidence" value="ECO:0007669"/>
    <property type="project" value="InterPro"/>
</dbReference>
<dbReference type="InterPro" id="IPR036388">
    <property type="entry name" value="WH-like_DNA-bd_sf"/>
</dbReference>
<keyword evidence="1" id="KW-0227">DNA damage</keyword>
<dbReference type="GO" id="GO:0008168">
    <property type="term" value="F:methyltransferase activity"/>
    <property type="evidence" value="ECO:0007669"/>
    <property type="project" value="UniProtKB-KW"/>
</dbReference>
<dbReference type="KEGG" id="hch:HCH_04618"/>
<evidence type="ECO:0000256" key="1">
    <source>
        <dbReference type="ARBA" id="ARBA00022763"/>
    </source>
</evidence>
<dbReference type="CDD" id="cd06445">
    <property type="entry name" value="ATase"/>
    <property type="match status" value="1"/>
</dbReference>
<dbReference type="PANTHER" id="PTHR42942">
    <property type="entry name" value="6-O-METHYLGUANINE DNA METHYLTRANSFERASE"/>
    <property type="match status" value="1"/>
</dbReference>
<dbReference type="Pfam" id="PF01035">
    <property type="entry name" value="DNA_binding_1"/>
    <property type="match status" value="1"/>
</dbReference>
<protein>
    <submittedName>
        <fullName evidence="3">Predicted methylated DNA-protein cysteine methyltransferase</fullName>
    </submittedName>
</protein>